<dbReference type="InterPro" id="IPR050177">
    <property type="entry name" value="Lipid_A_modif_metabolic_enz"/>
</dbReference>
<evidence type="ECO:0000259" key="1">
    <source>
        <dbReference type="Pfam" id="PF01370"/>
    </source>
</evidence>
<gene>
    <name evidence="2" type="ORF">Gocc_1737</name>
</gene>
<dbReference type="PANTHER" id="PTHR43245">
    <property type="entry name" value="BIFUNCTIONAL POLYMYXIN RESISTANCE PROTEIN ARNA"/>
    <property type="match status" value="1"/>
</dbReference>
<name>A0A7M2YZF2_9ACTN</name>
<reference evidence="2 3" key="1">
    <citation type="submission" date="2018-07" db="EMBL/GenBank/DDBJ databases">
        <title>High-quality-draft genome sequence of Gaiella occulta.</title>
        <authorList>
            <person name="Severino R."/>
            <person name="Froufe H.J.C."/>
            <person name="Rainey F.A."/>
            <person name="Barroso C."/>
            <person name="Albuquerque L."/>
            <person name="Lobo-Da-Cunha A."/>
            <person name="Da Costa M.S."/>
            <person name="Egas C."/>
        </authorList>
    </citation>
    <scope>NUCLEOTIDE SEQUENCE [LARGE SCALE GENOMIC DNA]</scope>
    <source>
        <strain evidence="2 3">F2-233</strain>
    </source>
</reference>
<feature type="domain" description="NAD-dependent epimerase/dehydratase" evidence="1">
    <location>
        <begin position="3"/>
        <end position="235"/>
    </location>
</feature>
<dbReference type="InterPro" id="IPR036291">
    <property type="entry name" value="NAD(P)-bd_dom_sf"/>
</dbReference>
<organism evidence="2 3">
    <name type="scientific">Gaiella occulta</name>
    <dbReference type="NCBI Taxonomy" id="1002870"/>
    <lineage>
        <taxon>Bacteria</taxon>
        <taxon>Bacillati</taxon>
        <taxon>Actinomycetota</taxon>
        <taxon>Thermoleophilia</taxon>
        <taxon>Gaiellales</taxon>
        <taxon>Gaiellaceae</taxon>
        <taxon>Gaiella</taxon>
    </lineage>
</organism>
<sequence length="350" mass="38344">MRILVTGHDGYIGTVLVPMLQRAGHDVVGLDSYLYEECTYGPVVVDPPSLRMDIRDVKAADLEGFDAVMHLAAISNDPVGDLNPETTYDINHRGAVHLAAQAKAAGVPRFIFSSSCSLYGKAGDEFLDETAEFSPVTAYGESKILAEQGMAALADDDFSPTYLRNATAFGVSPRLRGDLVVNNLVGYALTTGDVLIKSDGTPWRPLVHIEDISRAFLAVLNAPRDVIHNEAFNVGVTSENYRISEVAAIVEEIVPNSRVHYAEGGGPDLRCYRVNCDRLPSLVPEFRPEWTVRRGVQELFDAYMRNGLTLEDFESSRFLRIKHVRELQDAGMIDAGLRRVASDALQTTGA</sequence>
<dbReference type="Proteomes" id="UP000254134">
    <property type="component" value="Unassembled WGS sequence"/>
</dbReference>
<evidence type="ECO:0000313" key="2">
    <source>
        <dbReference type="EMBL" id="RDI74848.1"/>
    </source>
</evidence>
<dbReference type="RefSeq" id="WP_181813492.1">
    <property type="nucleotide sequence ID" value="NZ_QQZY01000003.1"/>
</dbReference>
<dbReference type="InterPro" id="IPR001509">
    <property type="entry name" value="Epimerase_deHydtase"/>
</dbReference>
<keyword evidence="3" id="KW-1185">Reference proteome</keyword>
<reference evidence="3" key="2">
    <citation type="journal article" date="2019" name="MicrobiologyOpen">
        <title>High-quality draft genome sequence of Gaiella occulta isolated from a 150 meter deep mineral water borehole and comparison with the genome sequences of other deep-branching lineages of the phylum Actinobacteria.</title>
        <authorList>
            <person name="Severino R."/>
            <person name="Froufe H.J.C."/>
            <person name="Barroso C."/>
            <person name="Albuquerque L."/>
            <person name="Lobo-da-Cunha A."/>
            <person name="da Costa M.S."/>
            <person name="Egas C."/>
        </authorList>
    </citation>
    <scope>NUCLEOTIDE SEQUENCE [LARGE SCALE GENOMIC DNA]</scope>
    <source>
        <strain evidence="3">F2-233</strain>
    </source>
</reference>
<dbReference type="AlphaFoldDB" id="A0A7M2YZF2"/>
<dbReference type="SUPFAM" id="SSF51735">
    <property type="entry name" value="NAD(P)-binding Rossmann-fold domains"/>
    <property type="match status" value="1"/>
</dbReference>
<comment type="caution">
    <text evidence="2">The sequence shown here is derived from an EMBL/GenBank/DDBJ whole genome shotgun (WGS) entry which is preliminary data.</text>
</comment>
<accession>A0A7M2YZF2</accession>
<protein>
    <submittedName>
        <fullName evidence="2">Nucleoside-diphosphate-sugar epimerase</fullName>
    </submittedName>
</protein>
<dbReference type="Gene3D" id="3.40.50.720">
    <property type="entry name" value="NAD(P)-binding Rossmann-like Domain"/>
    <property type="match status" value="1"/>
</dbReference>
<evidence type="ECO:0000313" key="3">
    <source>
        <dbReference type="Proteomes" id="UP000254134"/>
    </source>
</evidence>
<dbReference type="CDD" id="cd08946">
    <property type="entry name" value="SDR_e"/>
    <property type="match status" value="1"/>
</dbReference>
<proteinExistence type="predicted"/>
<dbReference type="EMBL" id="QQZY01000003">
    <property type="protein sequence ID" value="RDI74848.1"/>
    <property type="molecule type" value="Genomic_DNA"/>
</dbReference>
<dbReference type="Pfam" id="PF01370">
    <property type="entry name" value="Epimerase"/>
    <property type="match status" value="1"/>
</dbReference>
<dbReference type="PANTHER" id="PTHR43245:SF23">
    <property type="entry name" value="NAD(P)-BINDING DOMAIN-CONTAINING PROTEIN"/>
    <property type="match status" value="1"/>
</dbReference>